<sequence>MNKSQYAEAIESQQTKKLLSVITYSIALCVIAFGTWSAVTQVDEIAKAKGTVVPEGERQIIQSDIGGKLKTISVAEGDMVEEGQVLVEFDATFQTTALEELKAQQASLNLTIERLSSLIDEREPDFDLYQSQYPELVAQQRAQRSAQIALYYQKRIVLEKEAEQIAEQLRSTEKAIPAYERQLSASKQELSILQKGQKSGNISRLRVLEMQQKVASIEQQIEEARGKKALLIKQADSNDEKISQLLAEAKVEVADQRSKAASELSALEARVRSGEAKLTNTVLTSPLQGLVQSIPSTKVGAVIQPGGTVVEIVPIGGTADFKAQLSPRDIGFVNEGQSARVKIDAYDYSRFGALKGIVESISPTTSKDEKGNIFYEVTIAVEKPYFRDDPDRFALLPGMTGEVDITTGEKTVFQYLWKPIFTNISRAFGER</sequence>
<evidence type="ECO:0000259" key="11">
    <source>
        <dbReference type="Pfam" id="PF25994"/>
    </source>
</evidence>
<dbReference type="InterPro" id="IPR058982">
    <property type="entry name" value="Beta-barrel_AprE"/>
</dbReference>
<comment type="subcellular location">
    <subcellularLocation>
        <location evidence="1 9">Cell inner membrane</location>
        <topology evidence="1 9">Single-pass membrane protein</topology>
    </subcellularLocation>
</comment>
<dbReference type="PROSITE" id="PS00543">
    <property type="entry name" value="HLYD_FAMILY"/>
    <property type="match status" value="1"/>
</dbReference>
<evidence type="ECO:0000256" key="10">
    <source>
        <dbReference type="SAM" id="Coils"/>
    </source>
</evidence>
<feature type="coiled-coil region" evidence="10">
    <location>
        <begin position="155"/>
        <end position="234"/>
    </location>
</feature>
<evidence type="ECO:0000256" key="8">
    <source>
        <dbReference type="ARBA" id="ARBA00023136"/>
    </source>
</evidence>
<comment type="similarity">
    <text evidence="2 9">Belongs to the membrane fusion protein (MFP) (TC 8.A.1) family.</text>
</comment>
<dbReference type="InterPro" id="IPR058781">
    <property type="entry name" value="HH_AprE-like"/>
</dbReference>
<dbReference type="RefSeq" id="WP_124941121.1">
    <property type="nucleotide sequence ID" value="NZ_CP033577.1"/>
</dbReference>
<name>A0A3G4VDP1_9VIBR</name>
<dbReference type="Gene3D" id="2.40.50.100">
    <property type="match status" value="1"/>
</dbReference>
<evidence type="ECO:0000256" key="1">
    <source>
        <dbReference type="ARBA" id="ARBA00004377"/>
    </source>
</evidence>
<dbReference type="GO" id="GO:0005886">
    <property type="term" value="C:plasma membrane"/>
    <property type="evidence" value="ECO:0007669"/>
    <property type="project" value="UniProtKB-SubCell"/>
</dbReference>
<keyword evidence="7 9" id="KW-1133">Transmembrane helix</keyword>
<dbReference type="SUPFAM" id="SSF56954">
    <property type="entry name" value="Outer membrane efflux proteins (OEP)"/>
    <property type="match status" value="1"/>
</dbReference>
<dbReference type="PANTHER" id="PTHR30386">
    <property type="entry name" value="MEMBRANE FUSION SUBUNIT OF EMRAB-TOLC MULTIDRUG EFFLUX PUMP"/>
    <property type="match status" value="1"/>
</dbReference>
<dbReference type="NCBIfam" id="TIGR01843">
    <property type="entry name" value="type_I_hlyD"/>
    <property type="match status" value="1"/>
</dbReference>
<proteinExistence type="inferred from homology"/>
<dbReference type="AlphaFoldDB" id="A0A3G4VDP1"/>
<feature type="domain" description="AprE-like beta-barrel" evidence="12">
    <location>
        <begin position="322"/>
        <end position="408"/>
    </location>
</feature>
<evidence type="ECO:0000256" key="4">
    <source>
        <dbReference type="ARBA" id="ARBA00022475"/>
    </source>
</evidence>
<keyword evidence="8 9" id="KW-0472">Membrane</keyword>
<evidence type="ECO:0000256" key="6">
    <source>
        <dbReference type="ARBA" id="ARBA00022692"/>
    </source>
</evidence>
<keyword evidence="3 9" id="KW-0813">Transport</keyword>
<feature type="domain" description="AprE-like long alpha-helical hairpin" evidence="11">
    <location>
        <begin position="97"/>
        <end position="273"/>
    </location>
</feature>
<evidence type="ECO:0000256" key="3">
    <source>
        <dbReference type="ARBA" id="ARBA00022448"/>
    </source>
</evidence>
<dbReference type="SUPFAM" id="SSF111369">
    <property type="entry name" value="HlyD-like secretion proteins"/>
    <property type="match status" value="1"/>
</dbReference>
<dbReference type="PANTHER" id="PTHR30386:SF26">
    <property type="entry name" value="TRANSPORT PROTEIN COMB"/>
    <property type="match status" value="1"/>
</dbReference>
<evidence type="ECO:0000313" key="14">
    <source>
        <dbReference type="Proteomes" id="UP000279760"/>
    </source>
</evidence>
<dbReference type="Gene3D" id="2.40.30.170">
    <property type="match status" value="1"/>
</dbReference>
<dbReference type="EMBL" id="CP033577">
    <property type="protein sequence ID" value="AYV22870.1"/>
    <property type="molecule type" value="Genomic_DNA"/>
</dbReference>
<evidence type="ECO:0000313" key="13">
    <source>
        <dbReference type="EMBL" id="AYV22870.1"/>
    </source>
</evidence>
<evidence type="ECO:0000259" key="12">
    <source>
        <dbReference type="Pfam" id="PF26002"/>
    </source>
</evidence>
<feature type="transmembrane region" description="Helical" evidence="9">
    <location>
        <begin position="21"/>
        <end position="39"/>
    </location>
</feature>
<gene>
    <name evidence="13" type="ORF">ECB94_17135</name>
</gene>
<evidence type="ECO:0000256" key="2">
    <source>
        <dbReference type="ARBA" id="ARBA00009477"/>
    </source>
</evidence>
<dbReference type="InterPro" id="IPR050739">
    <property type="entry name" value="MFP"/>
</dbReference>
<evidence type="ECO:0000256" key="7">
    <source>
        <dbReference type="ARBA" id="ARBA00022989"/>
    </source>
</evidence>
<dbReference type="Pfam" id="PF25994">
    <property type="entry name" value="HH_AprE"/>
    <property type="match status" value="1"/>
</dbReference>
<keyword evidence="4 9" id="KW-1003">Cell membrane</keyword>
<organism evidence="13 14">
    <name type="scientific">Vibrio mediterranei</name>
    <dbReference type="NCBI Taxonomy" id="689"/>
    <lineage>
        <taxon>Bacteria</taxon>
        <taxon>Pseudomonadati</taxon>
        <taxon>Pseudomonadota</taxon>
        <taxon>Gammaproteobacteria</taxon>
        <taxon>Vibrionales</taxon>
        <taxon>Vibrionaceae</taxon>
        <taxon>Vibrio</taxon>
    </lineage>
</organism>
<keyword evidence="10" id="KW-0175">Coiled coil</keyword>
<dbReference type="InterPro" id="IPR006144">
    <property type="entry name" value="Secretion_HlyD_CS"/>
</dbReference>
<dbReference type="Pfam" id="PF26002">
    <property type="entry name" value="Beta-barrel_AprE"/>
    <property type="match status" value="1"/>
</dbReference>
<dbReference type="Proteomes" id="UP000279760">
    <property type="component" value="Chromosome 1"/>
</dbReference>
<dbReference type="InterPro" id="IPR010129">
    <property type="entry name" value="T1SS_HlyD"/>
</dbReference>
<evidence type="ECO:0000256" key="9">
    <source>
        <dbReference type="RuleBase" id="RU365093"/>
    </source>
</evidence>
<keyword evidence="6 9" id="KW-0812">Transmembrane</keyword>
<dbReference type="PRINTS" id="PR01490">
    <property type="entry name" value="RTXTOXIND"/>
</dbReference>
<accession>A0A3G4VDP1</accession>
<reference evidence="13 14" key="1">
    <citation type="submission" date="2018-11" db="EMBL/GenBank/DDBJ databases">
        <title>Complete Genome Sequence of Vbrio mediterranei 117-T6: a Potential Pathogen Bacteria Isolated from the Conchocelis of Pyropia.</title>
        <authorList>
            <person name="Liu Q."/>
        </authorList>
    </citation>
    <scope>NUCLEOTIDE SEQUENCE [LARGE SCALE GENOMIC DNA]</scope>
    <source>
        <strain evidence="13 14">117-T6</strain>
    </source>
</reference>
<protein>
    <recommendedName>
        <fullName evidence="9">Membrane fusion protein (MFP) family protein</fullName>
    </recommendedName>
</protein>
<evidence type="ECO:0000256" key="5">
    <source>
        <dbReference type="ARBA" id="ARBA00022519"/>
    </source>
</evidence>
<dbReference type="GO" id="GO:0009306">
    <property type="term" value="P:protein secretion"/>
    <property type="evidence" value="ECO:0007669"/>
    <property type="project" value="InterPro"/>
</dbReference>
<keyword evidence="5 9" id="KW-0997">Cell inner membrane</keyword>